<name>A0AAV3AD06_PYXAD</name>
<organism evidence="1 2">
    <name type="scientific">Pyxicephalus adspersus</name>
    <name type="common">African bullfrog</name>
    <dbReference type="NCBI Taxonomy" id="30357"/>
    <lineage>
        <taxon>Eukaryota</taxon>
        <taxon>Metazoa</taxon>
        <taxon>Chordata</taxon>
        <taxon>Craniata</taxon>
        <taxon>Vertebrata</taxon>
        <taxon>Euteleostomi</taxon>
        <taxon>Amphibia</taxon>
        <taxon>Batrachia</taxon>
        <taxon>Anura</taxon>
        <taxon>Neobatrachia</taxon>
        <taxon>Ranoidea</taxon>
        <taxon>Pyxicephalidae</taxon>
        <taxon>Pyxicephalinae</taxon>
        <taxon>Pyxicephalus</taxon>
    </lineage>
</organism>
<proteinExistence type="predicted"/>
<dbReference type="Proteomes" id="UP001181693">
    <property type="component" value="Unassembled WGS sequence"/>
</dbReference>
<accession>A0AAV3AD06</accession>
<keyword evidence="2" id="KW-1185">Reference proteome</keyword>
<gene>
    <name evidence="1" type="ORF">GDO54_013127</name>
</gene>
<reference evidence="1" key="1">
    <citation type="thesis" date="2020" institute="ProQuest LLC" country="789 East Eisenhower Parkway, Ann Arbor, MI, USA">
        <title>Comparative Genomics and Chromosome Evolution.</title>
        <authorList>
            <person name="Mudd A.B."/>
        </authorList>
    </citation>
    <scope>NUCLEOTIDE SEQUENCE</scope>
    <source>
        <strain evidence="1">1538</strain>
        <tissue evidence="1">Blood</tissue>
    </source>
</reference>
<dbReference type="EMBL" id="DYDO01000006">
    <property type="protein sequence ID" value="DBA22052.1"/>
    <property type="molecule type" value="Genomic_DNA"/>
</dbReference>
<evidence type="ECO:0000313" key="2">
    <source>
        <dbReference type="Proteomes" id="UP001181693"/>
    </source>
</evidence>
<comment type="caution">
    <text evidence="1">The sequence shown here is derived from an EMBL/GenBank/DDBJ whole genome shotgun (WGS) entry which is preliminary data.</text>
</comment>
<dbReference type="AlphaFoldDB" id="A0AAV3AD06"/>
<protein>
    <submittedName>
        <fullName evidence="1">Uncharacterized protein</fullName>
    </submittedName>
</protein>
<evidence type="ECO:0000313" key="1">
    <source>
        <dbReference type="EMBL" id="DBA22052.1"/>
    </source>
</evidence>
<sequence length="80" mass="8924">MPWSPFLCSPSNHAKVLFSLPGTLLLHYTPTSTSPLLCLDPFPVSELILCQNVLSLSNTLSMQCCFYLEYSYVSIILLLP</sequence>